<dbReference type="Gene3D" id="3.80.10.10">
    <property type="entry name" value="Ribonuclease Inhibitor"/>
    <property type="match status" value="1"/>
</dbReference>
<dbReference type="EMBL" id="OZ075136">
    <property type="protein sequence ID" value="CAL5003464.1"/>
    <property type="molecule type" value="Genomic_DNA"/>
</dbReference>
<dbReference type="AlphaFoldDB" id="A0ABC9BLQ2"/>
<gene>
    <name evidence="2" type="ORF">URODEC1_LOCUS66428</name>
</gene>
<dbReference type="Gene3D" id="1.20.1280.50">
    <property type="match status" value="1"/>
</dbReference>
<protein>
    <recommendedName>
        <fullName evidence="1">F-box domain-containing protein</fullName>
    </recommendedName>
</protein>
<dbReference type="InterPro" id="IPR001810">
    <property type="entry name" value="F-box_dom"/>
</dbReference>
<dbReference type="InterPro" id="IPR032675">
    <property type="entry name" value="LRR_dom_sf"/>
</dbReference>
<evidence type="ECO:0000313" key="2">
    <source>
        <dbReference type="EMBL" id="CAL5003464.1"/>
    </source>
</evidence>
<evidence type="ECO:0000313" key="3">
    <source>
        <dbReference type="Proteomes" id="UP001497457"/>
    </source>
</evidence>
<dbReference type="PANTHER" id="PTHR38926">
    <property type="entry name" value="F-BOX DOMAIN CONTAINING PROTEIN, EXPRESSED"/>
    <property type="match status" value="1"/>
</dbReference>
<dbReference type="Pfam" id="PF12937">
    <property type="entry name" value="F-box-like"/>
    <property type="match status" value="1"/>
</dbReference>
<dbReference type="InterPro" id="IPR036047">
    <property type="entry name" value="F-box-like_dom_sf"/>
</dbReference>
<sequence length="225" mass="25965">MDHRTDALLDLAPPSATRNWSELPLDALLLVFTRLDLSDIPMGAALLCQSWLVAAKVPSLWQCVGMSSQELVEQKFRYGVCDLLCAMAMLAVDCSGGQLQKFYRRRFVTAELLNYIGDSFFLERNEDEFCKEPIDVEIPLMRQLHTLELYDCDINCKGLKGIVDNCPRLEKLHIDGYFNDELEMDKDLRMKCARVKNLKLDTWKEPHYDYFGGYSSEEEYHSVDE</sequence>
<reference evidence="3" key="1">
    <citation type="submission" date="2024-06" db="EMBL/GenBank/DDBJ databases">
        <authorList>
            <person name="Ryan C."/>
        </authorList>
    </citation>
    <scope>NUCLEOTIDE SEQUENCE [LARGE SCALE GENOMIC DNA]</scope>
</reference>
<proteinExistence type="predicted"/>
<dbReference type="PANTHER" id="PTHR38926:SF2">
    <property type="entry name" value="F-BOX_LRR-REPEAT PROTEIN 21-RELATED"/>
    <property type="match status" value="1"/>
</dbReference>
<evidence type="ECO:0000259" key="1">
    <source>
        <dbReference type="Pfam" id="PF12937"/>
    </source>
</evidence>
<reference evidence="2 3" key="2">
    <citation type="submission" date="2024-10" db="EMBL/GenBank/DDBJ databases">
        <authorList>
            <person name="Ryan C."/>
        </authorList>
    </citation>
    <scope>NUCLEOTIDE SEQUENCE [LARGE SCALE GENOMIC DNA]</scope>
</reference>
<keyword evidence="3" id="KW-1185">Reference proteome</keyword>
<accession>A0ABC9BLQ2</accession>
<dbReference type="SUPFAM" id="SSF52047">
    <property type="entry name" value="RNI-like"/>
    <property type="match status" value="1"/>
</dbReference>
<dbReference type="SUPFAM" id="SSF81383">
    <property type="entry name" value="F-box domain"/>
    <property type="match status" value="1"/>
</dbReference>
<feature type="domain" description="F-box" evidence="1">
    <location>
        <begin position="20"/>
        <end position="64"/>
    </location>
</feature>
<name>A0ABC9BLQ2_9POAL</name>
<organism evidence="2 3">
    <name type="scientific">Urochloa decumbens</name>
    <dbReference type="NCBI Taxonomy" id="240449"/>
    <lineage>
        <taxon>Eukaryota</taxon>
        <taxon>Viridiplantae</taxon>
        <taxon>Streptophyta</taxon>
        <taxon>Embryophyta</taxon>
        <taxon>Tracheophyta</taxon>
        <taxon>Spermatophyta</taxon>
        <taxon>Magnoliopsida</taxon>
        <taxon>Liliopsida</taxon>
        <taxon>Poales</taxon>
        <taxon>Poaceae</taxon>
        <taxon>PACMAD clade</taxon>
        <taxon>Panicoideae</taxon>
        <taxon>Panicodae</taxon>
        <taxon>Paniceae</taxon>
        <taxon>Melinidinae</taxon>
        <taxon>Urochloa</taxon>
    </lineage>
</organism>
<dbReference type="Proteomes" id="UP001497457">
    <property type="component" value="Chromosome 26rd"/>
</dbReference>